<dbReference type="AlphaFoldDB" id="A0A7W3LNJ7"/>
<reference evidence="2 3" key="1">
    <citation type="submission" date="2020-08" db="EMBL/GenBank/DDBJ databases">
        <title>Genomic Encyclopedia of Type Strains, Phase IV (KMG-IV): sequencing the most valuable type-strain genomes for metagenomic binning, comparative biology and taxonomic classification.</title>
        <authorList>
            <person name="Goeker M."/>
        </authorList>
    </citation>
    <scope>NUCLEOTIDE SEQUENCE [LARGE SCALE GENOMIC DNA]</scope>
    <source>
        <strain evidence="2 3">DSM 44197</strain>
    </source>
</reference>
<keyword evidence="3" id="KW-1185">Reference proteome</keyword>
<name>A0A7W3LNJ7_ACTNM</name>
<dbReference type="RefSeq" id="WP_182843747.1">
    <property type="nucleotide sequence ID" value="NZ_BAAALP010000004.1"/>
</dbReference>
<dbReference type="EMBL" id="JACJIA010000003">
    <property type="protein sequence ID" value="MBA8951423.1"/>
    <property type="molecule type" value="Genomic_DNA"/>
</dbReference>
<evidence type="ECO:0000313" key="2">
    <source>
        <dbReference type="EMBL" id="MBA8951423.1"/>
    </source>
</evidence>
<dbReference type="SUPFAM" id="SSF47413">
    <property type="entry name" value="lambda repressor-like DNA-binding domains"/>
    <property type="match status" value="1"/>
</dbReference>
<dbReference type="GO" id="GO:0003677">
    <property type="term" value="F:DNA binding"/>
    <property type="evidence" value="ECO:0007669"/>
    <property type="project" value="InterPro"/>
</dbReference>
<dbReference type="Pfam" id="PF19054">
    <property type="entry name" value="DUF5753"/>
    <property type="match status" value="1"/>
</dbReference>
<accession>A0A7W3LNJ7</accession>
<dbReference type="InterPro" id="IPR043917">
    <property type="entry name" value="DUF5753"/>
</dbReference>
<dbReference type="Gene3D" id="1.10.260.40">
    <property type="entry name" value="lambda repressor-like DNA-binding domains"/>
    <property type="match status" value="1"/>
</dbReference>
<dbReference type="InterPro" id="IPR010982">
    <property type="entry name" value="Lambda_DNA-bd_dom_sf"/>
</dbReference>
<evidence type="ECO:0000313" key="3">
    <source>
        <dbReference type="Proteomes" id="UP000572680"/>
    </source>
</evidence>
<protein>
    <submittedName>
        <fullName evidence="2">Transcriptional regulator with XRE-family HTH domain</fullName>
    </submittedName>
</protein>
<dbReference type="Pfam" id="PF13560">
    <property type="entry name" value="HTH_31"/>
    <property type="match status" value="1"/>
</dbReference>
<dbReference type="PROSITE" id="PS50943">
    <property type="entry name" value="HTH_CROC1"/>
    <property type="match status" value="1"/>
</dbReference>
<organism evidence="2 3">
    <name type="scientific">Actinomadura namibiensis</name>
    <dbReference type="NCBI Taxonomy" id="182080"/>
    <lineage>
        <taxon>Bacteria</taxon>
        <taxon>Bacillati</taxon>
        <taxon>Actinomycetota</taxon>
        <taxon>Actinomycetes</taxon>
        <taxon>Streptosporangiales</taxon>
        <taxon>Thermomonosporaceae</taxon>
        <taxon>Actinomadura</taxon>
    </lineage>
</organism>
<dbReference type="Proteomes" id="UP000572680">
    <property type="component" value="Unassembled WGS sequence"/>
</dbReference>
<gene>
    <name evidence="2" type="ORF">HNR61_003054</name>
</gene>
<sequence>MARRARRSSETSPNLIAFGNQVRFWRERLGLSQERLGERIPVSGSYIGQIETGRTRCTREFAGQLDDALDLHGALARLWDDLVRNTVYPVWFDWPAIEREAVELAAFELSVVYGLLQTPEYIRALLTEDAAVEARLERQLILTRDDPPPPVLSVLLDEGVLYREVGNQKVMREQLERLIDCQSRRLTINIVPMGVHDGLSGSFVLATMPDRSQVAYVDSAVRGLTMGGTDDAAKVSESLTSLRADAYSVRESIEIIRRVVEEKWT</sequence>
<feature type="domain" description="HTH cro/C1-type" evidence="1">
    <location>
        <begin position="22"/>
        <end position="75"/>
    </location>
</feature>
<comment type="caution">
    <text evidence="2">The sequence shown here is derived from an EMBL/GenBank/DDBJ whole genome shotgun (WGS) entry which is preliminary data.</text>
</comment>
<dbReference type="SMART" id="SM00530">
    <property type="entry name" value="HTH_XRE"/>
    <property type="match status" value="1"/>
</dbReference>
<dbReference type="InterPro" id="IPR001387">
    <property type="entry name" value="Cro/C1-type_HTH"/>
</dbReference>
<evidence type="ECO:0000259" key="1">
    <source>
        <dbReference type="PROSITE" id="PS50943"/>
    </source>
</evidence>
<dbReference type="CDD" id="cd00093">
    <property type="entry name" value="HTH_XRE"/>
    <property type="match status" value="1"/>
</dbReference>
<proteinExistence type="predicted"/>